<evidence type="ECO:0000313" key="2">
    <source>
        <dbReference type="Proteomes" id="UP000580709"/>
    </source>
</evidence>
<gene>
    <name evidence="1" type="ORF">H0H28_07080</name>
</gene>
<dbReference type="AlphaFoldDB" id="A0A838X1N4"/>
<comment type="caution">
    <text evidence="1">The sequence shown here is derived from an EMBL/GenBank/DDBJ whole genome shotgun (WGS) entry which is preliminary data.</text>
</comment>
<accession>A0A838X1N4</accession>
<dbReference type="Proteomes" id="UP000580709">
    <property type="component" value="Unassembled WGS sequence"/>
</dbReference>
<keyword evidence="2" id="KW-1185">Reference proteome</keyword>
<organism evidence="1 2">
    <name type="scientific">Corynebacterium sanguinis</name>
    <dbReference type="NCBI Taxonomy" id="2594913"/>
    <lineage>
        <taxon>Bacteria</taxon>
        <taxon>Bacillati</taxon>
        <taxon>Actinomycetota</taxon>
        <taxon>Actinomycetes</taxon>
        <taxon>Mycobacteriales</taxon>
        <taxon>Corynebacteriaceae</taxon>
        <taxon>Corynebacterium</taxon>
    </lineage>
</organism>
<reference evidence="1 2" key="1">
    <citation type="submission" date="2020-07" db="EMBL/GenBank/DDBJ databases">
        <authorList>
            <person name="Khare M."/>
        </authorList>
    </citation>
    <scope>NUCLEOTIDE SEQUENCE [LARGE SCALE GENOMIC DNA]</scope>
    <source>
        <strain evidence="1 2">P8776</strain>
    </source>
</reference>
<proteinExistence type="predicted"/>
<sequence length="71" mass="7781">MDLNTIITHLENFVDTWKGWGKVFGGLDTIFGEYKFSDILGLSSNFDGASSEIITTSSNSVELSSGLIKFK</sequence>
<name>A0A838X1N4_9CORY</name>
<protein>
    <submittedName>
        <fullName evidence="1">Uncharacterized protein</fullName>
    </submittedName>
</protein>
<dbReference type="RefSeq" id="WP_181729789.1">
    <property type="nucleotide sequence ID" value="NZ_JACEOR010000282.1"/>
</dbReference>
<dbReference type="EMBL" id="JACEOR010000282">
    <property type="protein sequence ID" value="MBA4505090.1"/>
    <property type="molecule type" value="Genomic_DNA"/>
</dbReference>
<evidence type="ECO:0000313" key="1">
    <source>
        <dbReference type="EMBL" id="MBA4505090.1"/>
    </source>
</evidence>